<dbReference type="Pfam" id="PF03102">
    <property type="entry name" value="NeuB"/>
    <property type="match status" value="1"/>
</dbReference>
<accession>A0A833NZ85</accession>
<dbReference type="SUPFAM" id="SSF51269">
    <property type="entry name" value="AFP III-like domain"/>
    <property type="match status" value="1"/>
</dbReference>
<reference evidence="3 4" key="1">
    <citation type="submission" date="2019-12" db="EMBL/GenBank/DDBJ databases">
        <authorList>
            <person name="Wolfe R."/>
            <person name="Danczak R."/>
            <person name="Wilkins M."/>
        </authorList>
    </citation>
    <scope>NUCLEOTIDE SEQUENCE [LARGE SCALE GENOMIC DNA]</scope>
    <source>
        <strain evidence="3">X2_MaxBin.013</strain>
    </source>
</reference>
<dbReference type="CDD" id="cd11615">
    <property type="entry name" value="SAF_NeuB_like"/>
    <property type="match status" value="1"/>
</dbReference>
<evidence type="ECO:0000313" key="4">
    <source>
        <dbReference type="Proteomes" id="UP000488506"/>
    </source>
</evidence>
<dbReference type="InterPro" id="IPR006190">
    <property type="entry name" value="SAF_AFP_Neu5Ac"/>
</dbReference>
<dbReference type="PROSITE" id="PS50844">
    <property type="entry name" value="AFP_LIKE"/>
    <property type="match status" value="1"/>
</dbReference>
<feature type="coiled-coil region" evidence="1">
    <location>
        <begin position="259"/>
        <end position="286"/>
    </location>
</feature>
<name>A0A833NZ85_UNCSA</name>
<dbReference type="GO" id="GO:0016051">
    <property type="term" value="P:carbohydrate biosynthetic process"/>
    <property type="evidence" value="ECO:0007669"/>
    <property type="project" value="InterPro"/>
</dbReference>
<evidence type="ECO:0000256" key="1">
    <source>
        <dbReference type="SAM" id="Coils"/>
    </source>
</evidence>
<dbReference type="EMBL" id="WPAF01000001">
    <property type="protein sequence ID" value="KAF0135269.1"/>
    <property type="molecule type" value="Genomic_DNA"/>
</dbReference>
<keyword evidence="1" id="KW-0175">Coiled coil</keyword>
<dbReference type="Gene3D" id="3.20.20.70">
    <property type="entry name" value="Aldolase class I"/>
    <property type="match status" value="1"/>
</dbReference>
<dbReference type="PANTHER" id="PTHR42966:SF1">
    <property type="entry name" value="SIALIC ACID SYNTHASE"/>
    <property type="match status" value="1"/>
</dbReference>
<dbReference type="InterPro" id="IPR036732">
    <property type="entry name" value="AFP_Neu5c_C_sf"/>
</dbReference>
<dbReference type="InterPro" id="IPR057736">
    <property type="entry name" value="SAF_PseI/NeuA/NeuB"/>
</dbReference>
<evidence type="ECO:0000259" key="2">
    <source>
        <dbReference type="PROSITE" id="PS50844"/>
    </source>
</evidence>
<organism evidence="3 4">
    <name type="scientific">Candidatus Saganbacteria bacterium</name>
    <dbReference type="NCBI Taxonomy" id="2575572"/>
    <lineage>
        <taxon>Bacteria</taxon>
        <taxon>Bacillati</taxon>
        <taxon>Saganbacteria</taxon>
    </lineage>
</organism>
<dbReference type="Pfam" id="PF08666">
    <property type="entry name" value="SAF"/>
    <property type="match status" value="1"/>
</dbReference>
<sequence>MKKIMINKKIIEPEYPTYIIAEIGSNHNLDKTIVRKMIDTASDAGFDAIKFQTYEPLEVFSGKITTRDVAYEKDYGYQPWWEVARDRILMPREWFKEMFEYARDKELDVFSTVHSIKDAEFIMQFDPPVFKIASIDVAYLDFLGELAKFKKPIILSTGMSYLREIEEAVETILRNGNDQIALLHCVSCYPPNPEVVNLKNIVTLIKTFGLPVGFSDHSPDNYMAMASIALGACIIEKHITLDRKMEGPDHPFALEPSGMQELVRAVREVEKSLGSYQRNLSQAELDARKIIRRSIVARCRINKGEQLSREKLKMTRPGTGIEPKNLGLIVGRKVKVDIDKEDVIQEGMLE</sequence>
<feature type="domain" description="AFP-like" evidence="2">
    <location>
        <begin position="294"/>
        <end position="350"/>
    </location>
</feature>
<dbReference type="PANTHER" id="PTHR42966">
    <property type="entry name" value="N-ACETYLNEURAMINATE SYNTHASE"/>
    <property type="match status" value="1"/>
</dbReference>
<dbReference type="Proteomes" id="UP000488506">
    <property type="component" value="Unassembled WGS sequence"/>
</dbReference>
<dbReference type="InterPro" id="IPR013785">
    <property type="entry name" value="Aldolase_TIM"/>
</dbReference>
<dbReference type="InterPro" id="IPR013974">
    <property type="entry name" value="SAF"/>
</dbReference>
<protein>
    <submittedName>
        <fullName evidence="3">N-acetylneuraminate synthase</fullName>
    </submittedName>
</protein>
<dbReference type="SMART" id="SM00858">
    <property type="entry name" value="SAF"/>
    <property type="match status" value="1"/>
</dbReference>
<dbReference type="Gene3D" id="3.90.1210.10">
    <property type="entry name" value="Antifreeze-like/N-acetylneuraminic acid synthase C-terminal domain"/>
    <property type="match status" value="1"/>
</dbReference>
<proteinExistence type="predicted"/>
<dbReference type="SUPFAM" id="SSF51569">
    <property type="entry name" value="Aldolase"/>
    <property type="match status" value="1"/>
</dbReference>
<dbReference type="GO" id="GO:0047444">
    <property type="term" value="F:N-acylneuraminate-9-phosphate synthase activity"/>
    <property type="evidence" value="ECO:0007669"/>
    <property type="project" value="TreeGrafter"/>
</dbReference>
<evidence type="ECO:0000313" key="3">
    <source>
        <dbReference type="EMBL" id="KAF0135269.1"/>
    </source>
</evidence>
<dbReference type="InterPro" id="IPR013132">
    <property type="entry name" value="PseI/NeuA/B-like_N"/>
</dbReference>
<gene>
    <name evidence="3" type="ORF">FD145_95</name>
</gene>
<dbReference type="AlphaFoldDB" id="A0A833NZ85"/>
<dbReference type="InterPro" id="IPR051690">
    <property type="entry name" value="PseI-like"/>
</dbReference>
<comment type="caution">
    <text evidence="3">The sequence shown here is derived from an EMBL/GenBank/DDBJ whole genome shotgun (WGS) entry which is preliminary data.</text>
</comment>